<keyword evidence="1 2" id="KW-0732">Signal</keyword>
<gene>
    <name evidence="3" type="ORF">BKE38_01295</name>
</gene>
<dbReference type="RefSeq" id="WP_076955571.1">
    <property type="nucleotide sequence ID" value="NZ_MLCO01000009.1"/>
</dbReference>
<proteinExistence type="predicted"/>
<evidence type="ECO:0000256" key="2">
    <source>
        <dbReference type="SAM" id="SignalP"/>
    </source>
</evidence>
<evidence type="ECO:0000256" key="1">
    <source>
        <dbReference type="ARBA" id="ARBA00022729"/>
    </source>
</evidence>
<evidence type="ECO:0000313" key="3">
    <source>
        <dbReference type="EMBL" id="ONG58870.1"/>
    </source>
</evidence>
<dbReference type="PANTHER" id="PTHR33376">
    <property type="match status" value="1"/>
</dbReference>
<feature type="signal peptide" evidence="2">
    <location>
        <begin position="1"/>
        <end position="26"/>
    </location>
</feature>
<dbReference type="Gene3D" id="3.40.190.170">
    <property type="entry name" value="Bacterial extracellular solute-binding protein, family 7"/>
    <property type="match status" value="1"/>
</dbReference>
<dbReference type="InterPro" id="IPR018389">
    <property type="entry name" value="DctP_fam"/>
</dbReference>
<dbReference type="EMBL" id="MLCO01000009">
    <property type="protein sequence ID" value="ONG58870.1"/>
    <property type="molecule type" value="Genomic_DNA"/>
</dbReference>
<accession>A0A1V2H9X3</accession>
<dbReference type="PANTHER" id="PTHR33376:SF4">
    <property type="entry name" value="SIALIC ACID-BINDING PERIPLASMIC PROTEIN SIAP"/>
    <property type="match status" value="1"/>
</dbReference>
<dbReference type="NCBIfam" id="NF037995">
    <property type="entry name" value="TRAP_S1"/>
    <property type="match status" value="1"/>
</dbReference>
<comment type="caution">
    <text evidence="3">The sequence shown here is derived from an EMBL/GenBank/DDBJ whole genome shotgun (WGS) entry which is preliminary data.</text>
</comment>
<dbReference type="PROSITE" id="PS51318">
    <property type="entry name" value="TAT"/>
    <property type="match status" value="1"/>
</dbReference>
<name>A0A1V2H9X3_9PROT</name>
<dbReference type="InterPro" id="IPR006311">
    <property type="entry name" value="TAT_signal"/>
</dbReference>
<sequence length="328" mass="35562">MQPTRRSLLMAAGLAATGGLARPGLAATRWQFATPYQDTNFHTKNVRAFVEDIQKATNGELAIQLHTNQSLLPMPQIKRGVQSGQVQLGEILSSAYGNEDAFFEVDGIPLLAPSFEAAAKLQVLARPFIEARFQRSGLMTLYTVPWPPGGFYSNAPIANLEALKGSRFRTFNAMTNRFATLIQASPTLVQASEVPQAFATGVINGMVTSAATGVDTQAWDYCKVYTPVNFTYTNNLIFVSRRAFEALPAAQQAAVREAAVKAQARGLEMARAAEKEAQDTLAARGIQVLQPSEALKQGLQKISATMTDEWVSRTGEDGKKLIDAYRAG</sequence>
<evidence type="ECO:0000313" key="4">
    <source>
        <dbReference type="Proteomes" id="UP000188879"/>
    </source>
</evidence>
<protein>
    <submittedName>
        <fullName evidence="3">TRAP transporter</fullName>
    </submittedName>
</protein>
<organism evidence="3 4">
    <name type="scientific">Teichococcus deserti</name>
    <dbReference type="NCBI Taxonomy" id="1817963"/>
    <lineage>
        <taxon>Bacteria</taxon>
        <taxon>Pseudomonadati</taxon>
        <taxon>Pseudomonadota</taxon>
        <taxon>Alphaproteobacteria</taxon>
        <taxon>Acetobacterales</taxon>
        <taxon>Roseomonadaceae</taxon>
        <taxon>Roseomonas</taxon>
    </lineage>
</organism>
<dbReference type="AlphaFoldDB" id="A0A1V2H9X3"/>
<feature type="chain" id="PRO_5013228524" evidence="2">
    <location>
        <begin position="27"/>
        <end position="328"/>
    </location>
</feature>
<dbReference type="GO" id="GO:0055085">
    <property type="term" value="P:transmembrane transport"/>
    <property type="evidence" value="ECO:0007669"/>
    <property type="project" value="InterPro"/>
</dbReference>
<dbReference type="Proteomes" id="UP000188879">
    <property type="component" value="Unassembled WGS sequence"/>
</dbReference>
<dbReference type="OrthoDB" id="9783941at2"/>
<dbReference type="Pfam" id="PF03480">
    <property type="entry name" value="DctP"/>
    <property type="match status" value="1"/>
</dbReference>
<dbReference type="InterPro" id="IPR038404">
    <property type="entry name" value="TRAP_DctP_sf"/>
</dbReference>
<reference evidence="3 4" key="1">
    <citation type="submission" date="2016-10" db="EMBL/GenBank/DDBJ databases">
        <title>Draft Genome sequence of Roseomonas sp. strain M3.</title>
        <authorList>
            <person name="Subhash Y."/>
            <person name="Lee S."/>
        </authorList>
    </citation>
    <scope>NUCLEOTIDE SEQUENCE [LARGE SCALE GENOMIC DNA]</scope>
    <source>
        <strain evidence="3 4">M3</strain>
    </source>
</reference>
<dbReference type="CDD" id="cd13602">
    <property type="entry name" value="PBP2_TRAP_BpDctp6_7"/>
    <property type="match status" value="1"/>
</dbReference>
<keyword evidence="4" id="KW-1185">Reference proteome</keyword>